<dbReference type="GO" id="GO:0009360">
    <property type="term" value="C:DNA polymerase III complex"/>
    <property type="evidence" value="ECO:0007669"/>
    <property type="project" value="UniProtKB-UniRule"/>
</dbReference>
<evidence type="ECO:0000256" key="3">
    <source>
        <dbReference type="ARBA" id="ARBA00022679"/>
    </source>
</evidence>
<evidence type="ECO:0000256" key="9">
    <source>
        <dbReference type="NCBIfam" id="TIGR01128"/>
    </source>
</evidence>
<gene>
    <name evidence="12" type="ORF">ELE36_06275</name>
</gene>
<dbReference type="Gene3D" id="1.10.8.60">
    <property type="match status" value="1"/>
</dbReference>
<evidence type="ECO:0000259" key="11">
    <source>
        <dbReference type="Pfam" id="PF14840"/>
    </source>
</evidence>
<dbReference type="InterPro" id="IPR032780">
    <property type="entry name" value="DNA_pol3_delt_C"/>
</dbReference>
<dbReference type="Pfam" id="PF14840">
    <property type="entry name" value="DNA_pol3_delt_C"/>
    <property type="match status" value="1"/>
</dbReference>
<comment type="similarity">
    <text evidence="7">Belongs to the DNA polymerase HolA subunit family.</text>
</comment>
<evidence type="ECO:0000256" key="6">
    <source>
        <dbReference type="ARBA" id="ARBA00022932"/>
    </source>
</evidence>
<reference evidence="12 13" key="1">
    <citation type="submission" date="2019-01" db="EMBL/GenBank/DDBJ databases">
        <title>Pseudolysobacter antarctica gen. nov., sp. nov., isolated from Fildes Peninsula, Antarctica.</title>
        <authorList>
            <person name="Wei Z."/>
            <person name="Peng F."/>
        </authorList>
    </citation>
    <scope>NUCLEOTIDE SEQUENCE [LARGE SCALE GENOMIC DNA]</scope>
    <source>
        <strain evidence="12 13">AQ6-296</strain>
    </source>
</reference>
<dbReference type="Pfam" id="PF06144">
    <property type="entry name" value="DNA_pol3_delta"/>
    <property type="match status" value="1"/>
</dbReference>
<dbReference type="PANTHER" id="PTHR34388">
    <property type="entry name" value="DNA POLYMERASE III SUBUNIT DELTA"/>
    <property type="match status" value="1"/>
</dbReference>
<dbReference type="KEGG" id="xbc:ELE36_06275"/>
<evidence type="ECO:0000256" key="4">
    <source>
        <dbReference type="ARBA" id="ARBA00022695"/>
    </source>
</evidence>
<dbReference type="CDD" id="cd18138">
    <property type="entry name" value="HLD_clamp_pol_III_delta"/>
    <property type="match status" value="1"/>
</dbReference>
<dbReference type="GO" id="GO:0003677">
    <property type="term" value="F:DNA binding"/>
    <property type="evidence" value="ECO:0007669"/>
    <property type="project" value="InterPro"/>
</dbReference>
<dbReference type="SUPFAM" id="SSF52540">
    <property type="entry name" value="P-loop containing nucleoside triphosphate hydrolases"/>
    <property type="match status" value="1"/>
</dbReference>
<dbReference type="Gene3D" id="3.40.50.300">
    <property type="entry name" value="P-loop containing nucleotide triphosphate hydrolases"/>
    <property type="match status" value="1"/>
</dbReference>
<organism evidence="12 13">
    <name type="scientific">Pseudolysobacter antarcticus</name>
    <dbReference type="NCBI Taxonomy" id="2511995"/>
    <lineage>
        <taxon>Bacteria</taxon>
        <taxon>Pseudomonadati</taxon>
        <taxon>Pseudomonadota</taxon>
        <taxon>Gammaproteobacteria</taxon>
        <taxon>Lysobacterales</taxon>
        <taxon>Rhodanobacteraceae</taxon>
        <taxon>Pseudolysobacter</taxon>
    </lineage>
</organism>
<keyword evidence="6" id="KW-0239">DNA-directed DNA polymerase</keyword>
<dbReference type="InterPro" id="IPR005790">
    <property type="entry name" value="DNA_polIII_delta"/>
</dbReference>
<proteinExistence type="inferred from homology"/>
<evidence type="ECO:0000256" key="7">
    <source>
        <dbReference type="ARBA" id="ARBA00034754"/>
    </source>
</evidence>
<dbReference type="InterPro" id="IPR010372">
    <property type="entry name" value="DNA_pol3_delta_N"/>
</dbReference>
<evidence type="ECO:0000313" key="13">
    <source>
        <dbReference type="Proteomes" id="UP000291562"/>
    </source>
</evidence>
<keyword evidence="3" id="KW-0808">Transferase</keyword>
<dbReference type="InterPro" id="IPR008921">
    <property type="entry name" value="DNA_pol3_clamp-load_cplx_C"/>
</dbReference>
<feature type="domain" description="DNA polymerase III delta N-terminal" evidence="10">
    <location>
        <begin position="21"/>
        <end position="138"/>
    </location>
</feature>
<dbReference type="GO" id="GO:0006261">
    <property type="term" value="P:DNA-templated DNA replication"/>
    <property type="evidence" value="ECO:0007669"/>
    <property type="project" value="TreeGrafter"/>
</dbReference>
<evidence type="ECO:0000259" key="10">
    <source>
        <dbReference type="Pfam" id="PF06144"/>
    </source>
</evidence>
<comment type="catalytic activity">
    <reaction evidence="8">
        <text>DNA(n) + a 2'-deoxyribonucleoside 5'-triphosphate = DNA(n+1) + diphosphate</text>
        <dbReference type="Rhea" id="RHEA:22508"/>
        <dbReference type="Rhea" id="RHEA-COMP:17339"/>
        <dbReference type="Rhea" id="RHEA-COMP:17340"/>
        <dbReference type="ChEBI" id="CHEBI:33019"/>
        <dbReference type="ChEBI" id="CHEBI:61560"/>
        <dbReference type="ChEBI" id="CHEBI:173112"/>
        <dbReference type="EC" id="2.7.7.7"/>
    </reaction>
</comment>
<keyword evidence="4" id="KW-0548">Nucleotidyltransferase</keyword>
<name>A0A411HHX8_9GAMM</name>
<evidence type="ECO:0000256" key="5">
    <source>
        <dbReference type="ARBA" id="ARBA00022705"/>
    </source>
</evidence>
<keyword evidence="13" id="KW-1185">Reference proteome</keyword>
<dbReference type="InterPro" id="IPR027417">
    <property type="entry name" value="P-loop_NTPase"/>
</dbReference>
<dbReference type="RefSeq" id="WP_129832256.1">
    <property type="nucleotide sequence ID" value="NZ_CP035704.1"/>
</dbReference>
<evidence type="ECO:0000313" key="12">
    <source>
        <dbReference type="EMBL" id="QBB69997.1"/>
    </source>
</evidence>
<dbReference type="Gene3D" id="1.20.272.10">
    <property type="match status" value="1"/>
</dbReference>
<keyword evidence="5" id="KW-0235">DNA replication</keyword>
<evidence type="ECO:0000256" key="1">
    <source>
        <dbReference type="ARBA" id="ARBA00012417"/>
    </source>
</evidence>
<dbReference type="OrthoDB" id="9770982at2"/>
<dbReference type="Proteomes" id="UP000291562">
    <property type="component" value="Chromosome"/>
</dbReference>
<accession>A0A411HHX8</accession>
<protein>
    <recommendedName>
        <fullName evidence="2 9">DNA polymerase III subunit delta</fullName>
        <ecNumber evidence="1 9">2.7.7.7</ecNumber>
    </recommendedName>
</protein>
<dbReference type="PANTHER" id="PTHR34388:SF1">
    <property type="entry name" value="DNA POLYMERASE III SUBUNIT DELTA"/>
    <property type="match status" value="1"/>
</dbReference>
<feature type="domain" description="DNA polymerase III subunit delta C-terminal" evidence="11">
    <location>
        <begin position="214"/>
        <end position="327"/>
    </location>
</feature>
<evidence type="ECO:0000256" key="8">
    <source>
        <dbReference type="ARBA" id="ARBA00049244"/>
    </source>
</evidence>
<dbReference type="AlphaFoldDB" id="A0A411HHX8"/>
<dbReference type="EMBL" id="CP035704">
    <property type="protein sequence ID" value="QBB69997.1"/>
    <property type="molecule type" value="Genomic_DNA"/>
</dbReference>
<sequence length="339" mass="37009">MSISLAQLHKHLTGDTLRPIYLLAGEEHLLLLEAADAIRVRARALGFTEREVIDLEANGDWNELSMAASAMSLFATRKVIDLRLPSGKPGKDGAAAIIEYCENPPPDTVLLITSTQWSKAHETAWVAALEKAGLFVPCWPIKLGELPAWIEQRMASRGLNANRDAAALLAERVEGNLLAAAQEIDKLVLLRGPGTIDVAAMEDLVADSARFDAFKLTDAACSGDGERCLRILAGLRAEGEQVPPLLGWILNQLQLLARLSAQSANLSAAFSSERVWPARQGMYRKALGRSDRSHWERCLRQATRIDRISKGRGAGDAWLELERLLVAMAQPRAARLLAS</sequence>
<dbReference type="GO" id="GO:0003887">
    <property type="term" value="F:DNA-directed DNA polymerase activity"/>
    <property type="evidence" value="ECO:0007669"/>
    <property type="project" value="UniProtKB-UniRule"/>
</dbReference>
<dbReference type="EC" id="2.7.7.7" evidence="1 9"/>
<dbReference type="NCBIfam" id="TIGR01128">
    <property type="entry name" value="holA"/>
    <property type="match status" value="1"/>
</dbReference>
<dbReference type="SUPFAM" id="SSF48019">
    <property type="entry name" value="post-AAA+ oligomerization domain-like"/>
    <property type="match status" value="1"/>
</dbReference>
<evidence type="ECO:0000256" key="2">
    <source>
        <dbReference type="ARBA" id="ARBA00017703"/>
    </source>
</evidence>